<dbReference type="Proteomes" id="UP001164746">
    <property type="component" value="Chromosome 10"/>
</dbReference>
<organism evidence="5 6">
    <name type="scientific">Mya arenaria</name>
    <name type="common">Soft-shell clam</name>
    <dbReference type="NCBI Taxonomy" id="6604"/>
    <lineage>
        <taxon>Eukaryota</taxon>
        <taxon>Metazoa</taxon>
        <taxon>Spiralia</taxon>
        <taxon>Lophotrochozoa</taxon>
        <taxon>Mollusca</taxon>
        <taxon>Bivalvia</taxon>
        <taxon>Autobranchia</taxon>
        <taxon>Heteroconchia</taxon>
        <taxon>Euheterodonta</taxon>
        <taxon>Imparidentia</taxon>
        <taxon>Neoheterodontei</taxon>
        <taxon>Myida</taxon>
        <taxon>Myoidea</taxon>
        <taxon>Myidae</taxon>
        <taxon>Mya</taxon>
    </lineage>
</organism>
<name>A0ABY7F5D6_MYAAR</name>
<evidence type="ECO:0000259" key="4">
    <source>
        <dbReference type="SMART" id="SM00181"/>
    </source>
</evidence>
<feature type="transmembrane region" description="Helical" evidence="2">
    <location>
        <begin position="276"/>
        <end position="298"/>
    </location>
</feature>
<evidence type="ECO:0000313" key="5">
    <source>
        <dbReference type="EMBL" id="WAR17392.1"/>
    </source>
</evidence>
<feature type="region of interest" description="Disordered" evidence="1">
    <location>
        <begin position="439"/>
        <end position="464"/>
    </location>
</feature>
<feature type="domain" description="EGF-like" evidence="4">
    <location>
        <begin position="156"/>
        <end position="185"/>
    </location>
</feature>
<keyword evidence="6" id="KW-1185">Reference proteome</keyword>
<accession>A0ABY7F5D6</accession>
<evidence type="ECO:0000256" key="1">
    <source>
        <dbReference type="SAM" id="MobiDB-lite"/>
    </source>
</evidence>
<protein>
    <submittedName>
        <fullName evidence="5">TENX-like protein</fullName>
    </submittedName>
</protein>
<proteinExistence type="predicted"/>
<feature type="signal peptide" evidence="3">
    <location>
        <begin position="1"/>
        <end position="19"/>
    </location>
</feature>
<dbReference type="SMART" id="SM00181">
    <property type="entry name" value="EGF"/>
    <property type="match status" value="5"/>
</dbReference>
<keyword evidence="2" id="KW-0472">Membrane</keyword>
<keyword evidence="3" id="KW-0732">Signal</keyword>
<evidence type="ECO:0000256" key="2">
    <source>
        <dbReference type="SAM" id="Phobius"/>
    </source>
</evidence>
<dbReference type="InterPro" id="IPR009030">
    <property type="entry name" value="Growth_fac_rcpt_cys_sf"/>
</dbReference>
<feature type="domain" description="EGF-like" evidence="4">
    <location>
        <begin position="93"/>
        <end position="124"/>
    </location>
</feature>
<dbReference type="InterPro" id="IPR000742">
    <property type="entry name" value="EGF"/>
</dbReference>
<dbReference type="EMBL" id="CP111021">
    <property type="protein sequence ID" value="WAR17392.1"/>
    <property type="molecule type" value="Genomic_DNA"/>
</dbReference>
<reference evidence="5" key="1">
    <citation type="submission" date="2022-11" db="EMBL/GenBank/DDBJ databases">
        <title>Centuries of genome instability and evolution in soft-shell clam transmissible cancer (bioRxiv).</title>
        <authorList>
            <person name="Hart S.F.M."/>
            <person name="Yonemitsu M.A."/>
            <person name="Giersch R.M."/>
            <person name="Beal B.F."/>
            <person name="Arriagada G."/>
            <person name="Davis B.W."/>
            <person name="Ostrander E.A."/>
            <person name="Goff S.P."/>
            <person name="Metzger M.J."/>
        </authorList>
    </citation>
    <scope>NUCLEOTIDE SEQUENCE</scope>
    <source>
        <strain evidence="5">MELC-2E11</strain>
        <tissue evidence="5">Siphon/mantle</tissue>
    </source>
</reference>
<dbReference type="SUPFAM" id="SSF57184">
    <property type="entry name" value="Growth factor receptor domain"/>
    <property type="match status" value="2"/>
</dbReference>
<sequence length="464" mass="51063">MFFIMLMLILCAYLGTGDAVNDCAPCECCKPGSNCSYNDSFRIQNYCSGGCAAGYGGPTCEHACASKNCITCSPDGTCDTCKDGFYGKSCGSKCIFRCHVCKSSRSCTSCSNGYYEGTLVTGCNHKCQPECRSCMNGSSCISCKSNHHFGSTCSTPCPSLCKHKTCSVNGTCVDCRNGFYGIDCNDTCSPQCLNGECERITGHCLQCVDGYKLISGKCEASHCDYCREHLCAFDTKHCLRGCADGYRRDTNHSRCTVDTSRHSSHKEVNLPNGKGAIAGAIVGAIVIITCVAILTVVIHSSMCCRPRYCCPYKVSTLRGKSYNSMCCRPRYCCSYKVSTLIGKSYNSICYRSRYCCPYKHVLPFSLLLSIQGKHIEREVILQHVLPFSLLLSIQGDEMQNVVANKEIQKMKDALHYVTLVKGTDQHNYATLRTESGRQPETKYYSLEGHNSNEKTDNVYQSVHI</sequence>
<keyword evidence="2" id="KW-0812">Transmembrane</keyword>
<evidence type="ECO:0000256" key="3">
    <source>
        <dbReference type="SAM" id="SignalP"/>
    </source>
</evidence>
<feature type="chain" id="PRO_5045543926" evidence="3">
    <location>
        <begin position="20"/>
        <end position="464"/>
    </location>
</feature>
<gene>
    <name evidence="5" type="ORF">MAR_031986</name>
</gene>
<evidence type="ECO:0000313" key="6">
    <source>
        <dbReference type="Proteomes" id="UP001164746"/>
    </source>
</evidence>
<feature type="domain" description="EGF-like" evidence="4">
    <location>
        <begin position="187"/>
        <end position="219"/>
    </location>
</feature>
<feature type="domain" description="EGF-like" evidence="4">
    <location>
        <begin position="63"/>
        <end position="91"/>
    </location>
</feature>
<keyword evidence="2" id="KW-1133">Transmembrane helix</keyword>
<feature type="domain" description="EGF-like" evidence="4">
    <location>
        <begin position="126"/>
        <end position="154"/>
    </location>
</feature>